<evidence type="ECO:0000256" key="10">
    <source>
        <dbReference type="ARBA" id="ARBA00023136"/>
    </source>
</evidence>
<name>A0A7D9EZ65_PARCT</name>
<keyword evidence="7" id="KW-0630">Potassium</keyword>
<dbReference type="InterPro" id="IPR011333">
    <property type="entry name" value="SKP1/BTB/POZ_sf"/>
</dbReference>
<dbReference type="Proteomes" id="UP001152795">
    <property type="component" value="Unassembled WGS sequence"/>
</dbReference>
<dbReference type="InterPro" id="IPR003131">
    <property type="entry name" value="T1-type_BTB"/>
</dbReference>
<keyword evidence="5" id="KW-0631">Potassium channel</keyword>
<dbReference type="InterPro" id="IPR028325">
    <property type="entry name" value="VG_K_chnl"/>
</dbReference>
<evidence type="ECO:0000256" key="3">
    <source>
        <dbReference type="ARBA" id="ARBA00022538"/>
    </source>
</evidence>
<dbReference type="PANTHER" id="PTHR11537">
    <property type="entry name" value="VOLTAGE-GATED POTASSIUM CHANNEL"/>
    <property type="match status" value="1"/>
</dbReference>
<keyword evidence="9" id="KW-0406">Ion transport</keyword>
<protein>
    <submittedName>
        <fullName evidence="14">Potassium voltage-gated channel subfamily A member 2-like</fullName>
    </submittedName>
</protein>
<evidence type="ECO:0000256" key="1">
    <source>
        <dbReference type="ARBA" id="ARBA00004141"/>
    </source>
</evidence>
<feature type="domain" description="Potassium channel tetramerisation-type BTB" evidence="13">
    <location>
        <begin position="42"/>
        <end position="127"/>
    </location>
</feature>
<dbReference type="AlphaFoldDB" id="A0A7D9EZ65"/>
<dbReference type="Pfam" id="PF02214">
    <property type="entry name" value="BTB_2"/>
    <property type="match status" value="1"/>
</dbReference>
<evidence type="ECO:0000313" key="14">
    <source>
        <dbReference type="EMBL" id="CAB4020594.1"/>
    </source>
</evidence>
<dbReference type="PRINTS" id="PR01496">
    <property type="entry name" value="SHAKERCHANEL"/>
</dbReference>
<dbReference type="Pfam" id="PF00520">
    <property type="entry name" value="Ion_trans"/>
    <property type="match status" value="1"/>
</dbReference>
<evidence type="ECO:0000256" key="9">
    <source>
        <dbReference type="ARBA" id="ARBA00023065"/>
    </source>
</evidence>
<dbReference type="GO" id="GO:0005251">
    <property type="term" value="F:delayed rectifier potassium channel activity"/>
    <property type="evidence" value="ECO:0007669"/>
    <property type="project" value="TreeGrafter"/>
</dbReference>
<dbReference type="PANTHER" id="PTHR11537:SF113">
    <property type="entry name" value="POTASSIUM VOLTAGE-GATED CHANNEL PROTEIN SHAKER"/>
    <property type="match status" value="1"/>
</dbReference>
<keyword evidence="6" id="KW-0851">Voltage-gated channel</keyword>
<dbReference type="GO" id="GO:0051260">
    <property type="term" value="P:protein homooligomerization"/>
    <property type="evidence" value="ECO:0007669"/>
    <property type="project" value="InterPro"/>
</dbReference>
<keyword evidence="10" id="KW-0472">Membrane</keyword>
<evidence type="ECO:0000256" key="7">
    <source>
        <dbReference type="ARBA" id="ARBA00022958"/>
    </source>
</evidence>
<dbReference type="EMBL" id="CACRXK020011037">
    <property type="protein sequence ID" value="CAB4020594.1"/>
    <property type="molecule type" value="Genomic_DNA"/>
</dbReference>
<accession>A0A7D9EZ65</accession>
<gene>
    <name evidence="14" type="ORF">PACLA_8A082074</name>
</gene>
<organism evidence="14 15">
    <name type="scientific">Paramuricea clavata</name>
    <name type="common">Red gorgonian</name>
    <name type="synonym">Violescent sea-whip</name>
    <dbReference type="NCBI Taxonomy" id="317549"/>
    <lineage>
        <taxon>Eukaryota</taxon>
        <taxon>Metazoa</taxon>
        <taxon>Cnidaria</taxon>
        <taxon>Anthozoa</taxon>
        <taxon>Octocorallia</taxon>
        <taxon>Malacalcyonacea</taxon>
        <taxon>Plexauridae</taxon>
        <taxon>Paramuricea</taxon>
    </lineage>
</organism>
<evidence type="ECO:0000256" key="2">
    <source>
        <dbReference type="ARBA" id="ARBA00022448"/>
    </source>
</evidence>
<evidence type="ECO:0000256" key="4">
    <source>
        <dbReference type="ARBA" id="ARBA00022692"/>
    </source>
</evidence>
<dbReference type="OrthoDB" id="415460at2759"/>
<dbReference type="SUPFAM" id="SSF54695">
    <property type="entry name" value="POZ domain"/>
    <property type="match status" value="1"/>
</dbReference>
<reference evidence="14" key="1">
    <citation type="submission" date="2020-04" db="EMBL/GenBank/DDBJ databases">
        <authorList>
            <person name="Alioto T."/>
            <person name="Alioto T."/>
            <person name="Gomez Garrido J."/>
        </authorList>
    </citation>
    <scope>NUCLEOTIDE SEQUENCE</scope>
    <source>
        <strain evidence="14">A484AB</strain>
    </source>
</reference>
<evidence type="ECO:0000256" key="6">
    <source>
        <dbReference type="ARBA" id="ARBA00022882"/>
    </source>
</evidence>
<dbReference type="Gene3D" id="3.30.710.10">
    <property type="entry name" value="Potassium Channel Kv1.1, Chain A"/>
    <property type="match status" value="1"/>
</dbReference>
<keyword evidence="2" id="KW-0813">Transport</keyword>
<dbReference type="Gene3D" id="1.20.120.350">
    <property type="entry name" value="Voltage-gated potassium channels. Chain C"/>
    <property type="match status" value="1"/>
</dbReference>
<feature type="domain" description="Ion transport" evidence="12">
    <location>
        <begin position="168"/>
        <end position="388"/>
    </location>
</feature>
<dbReference type="FunFam" id="1.10.287.70:FF:000028">
    <property type="entry name" value="potassium voltage-gated channel subfamily D member 3"/>
    <property type="match status" value="1"/>
</dbReference>
<dbReference type="GO" id="GO:0008076">
    <property type="term" value="C:voltage-gated potassium channel complex"/>
    <property type="evidence" value="ECO:0007669"/>
    <property type="project" value="InterPro"/>
</dbReference>
<evidence type="ECO:0000256" key="11">
    <source>
        <dbReference type="ARBA" id="ARBA00023303"/>
    </source>
</evidence>
<dbReference type="GO" id="GO:0001508">
    <property type="term" value="P:action potential"/>
    <property type="evidence" value="ECO:0007669"/>
    <property type="project" value="TreeGrafter"/>
</dbReference>
<sequence>MQSMQACATIPSPYLRKKERSYSWSRGGIHDNRQGVTNHKRVRLNVSGLIFETFESTFDRFPETLLGSHEKRTKYYDPIRDEYYLARDKHTFDAILFYYQSKGILCRPEDVPSDVFNEELKFYEINDRRFPILNKVIESNTKKHPSEQTFRERGWELLENPESSTFAQYLGYFSILIITLSLITYCLETVPALKPQKINWFLMECVWITWFTMELILRFCFTPNRFRFLVSPFGLVDLVAVLPFYLTLFLPSDEGATSFAVLRILRVGRCLRLFKLSRYHCAPMLFAAAMKDCQEKLRALALCIFITVILFGSSMYYIEGLSEDSQFESIPDTFYYVIITMVTVGYGDYVPKTVLGRILGAFCAFSGVIVLYCFPTPIIVVRFVQLYKEHVISEMEKSGIDPTEFENKFNADKLFLASRKKRLDK</sequence>
<keyword evidence="11" id="KW-0407">Ion channel</keyword>
<keyword evidence="3" id="KW-0633">Potassium transport</keyword>
<evidence type="ECO:0000259" key="13">
    <source>
        <dbReference type="Pfam" id="PF02214"/>
    </source>
</evidence>
<comment type="subcellular location">
    <subcellularLocation>
        <location evidence="1">Membrane</location>
        <topology evidence="1">Multi-pass membrane protein</topology>
    </subcellularLocation>
</comment>
<evidence type="ECO:0000259" key="12">
    <source>
        <dbReference type="Pfam" id="PF00520"/>
    </source>
</evidence>
<evidence type="ECO:0000256" key="5">
    <source>
        <dbReference type="ARBA" id="ARBA00022826"/>
    </source>
</evidence>
<comment type="caution">
    <text evidence="14">The sequence shown here is derived from an EMBL/GenBank/DDBJ whole genome shotgun (WGS) entry which is preliminary data.</text>
</comment>
<dbReference type="Gene3D" id="1.10.287.70">
    <property type="match status" value="1"/>
</dbReference>
<keyword evidence="8" id="KW-1133">Transmembrane helix</keyword>
<dbReference type="SUPFAM" id="SSF81324">
    <property type="entry name" value="Voltage-gated potassium channels"/>
    <property type="match status" value="1"/>
</dbReference>
<keyword evidence="4" id="KW-0812">Transmembrane</keyword>
<dbReference type="InterPro" id="IPR027359">
    <property type="entry name" value="Volt_channel_dom_sf"/>
</dbReference>
<evidence type="ECO:0000313" key="15">
    <source>
        <dbReference type="Proteomes" id="UP001152795"/>
    </source>
</evidence>
<dbReference type="InterPro" id="IPR005821">
    <property type="entry name" value="Ion_trans_dom"/>
</dbReference>
<evidence type="ECO:0000256" key="8">
    <source>
        <dbReference type="ARBA" id="ARBA00022989"/>
    </source>
</evidence>
<proteinExistence type="predicted"/>
<dbReference type="PRINTS" id="PR00169">
    <property type="entry name" value="KCHANNEL"/>
</dbReference>
<keyword evidence="15" id="KW-1185">Reference proteome</keyword>
<dbReference type="InterPro" id="IPR003972">
    <property type="entry name" value="K_chnl_volt-dep_Kv1"/>
</dbReference>